<feature type="transmembrane region" description="Helical" evidence="8">
    <location>
        <begin position="293"/>
        <end position="318"/>
    </location>
</feature>
<dbReference type="Pfam" id="PF14703">
    <property type="entry name" value="PHM7_cyt"/>
    <property type="match status" value="1"/>
</dbReference>
<dbReference type="AlphaFoldDB" id="M7TRR0"/>
<evidence type="ECO:0000259" key="12">
    <source>
        <dbReference type="Pfam" id="PF14703"/>
    </source>
</evidence>
<dbReference type="Pfam" id="PF12621">
    <property type="entry name" value="PHM7_ext"/>
    <property type="match status" value="1"/>
</dbReference>
<evidence type="ECO:0000256" key="8">
    <source>
        <dbReference type="SAM" id="Phobius"/>
    </source>
</evidence>
<feature type="compositionally biased region" description="Basic and acidic residues" evidence="7">
    <location>
        <begin position="167"/>
        <end position="180"/>
    </location>
</feature>
<comment type="subcellular location">
    <subcellularLocation>
        <location evidence="1">Membrane</location>
        <topology evidence="1">Multi-pass membrane protein</topology>
    </subcellularLocation>
</comment>
<dbReference type="InterPro" id="IPR032880">
    <property type="entry name" value="CSC1/OSCA1-like_N"/>
</dbReference>
<dbReference type="InterPro" id="IPR022257">
    <property type="entry name" value="PHM7_ext"/>
</dbReference>
<feature type="transmembrane region" description="Helical" evidence="8">
    <location>
        <begin position="562"/>
        <end position="580"/>
    </location>
</feature>
<dbReference type="PANTHER" id="PTHR13018:SF26">
    <property type="entry name" value="DOMAIN PROTEIN, PUTATIVE (AFU_ORTHOLOGUE AFUA_5G10920)-RELATED"/>
    <property type="match status" value="1"/>
</dbReference>
<feature type="transmembrane region" description="Helical" evidence="8">
    <location>
        <begin position="374"/>
        <end position="395"/>
    </location>
</feature>
<feature type="transmembrane region" description="Helical" evidence="8">
    <location>
        <begin position="338"/>
        <end position="354"/>
    </location>
</feature>
<dbReference type="PANTHER" id="PTHR13018">
    <property type="entry name" value="PROBABLE MEMBRANE PROTEIN DUF221-RELATED"/>
    <property type="match status" value="1"/>
</dbReference>
<evidence type="ECO:0000256" key="2">
    <source>
        <dbReference type="ARBA" id="ARBA00007779"/>
    </source>
</evidence>
<feature type="domain" description="CSC1/OSCA1-like cytosolic" evidence="12">
    <location>
        <begin position="93"/>
        <end position="279"/>
    </location>
</feature>
<dbReference type="InterPro" id="IPR045122">
    <property type="entry name" value="Csc1-like"/>
</dbReference>
<dbReference type="InterPro" id="IPR027815">
    <property type="entry name" value="CSC1/OSCA1-like_cyt"/>
</dbReference>
<feature type="transmembrane region" description="Helical" evidence="8">
    <location>
        <begin position="48"/>
        <end position="68"/>
    </location>
</feature>
<dbReference type="InterPro" id="IPR003864">
    <property type="entry name" value="CSC1/OSCA1-like_7TM"/>
</dbReference>
<dbReference type="GO" id="GO:0005886">
    <property type="term" value="C:plasma membrane"/>
    <property type="evidence" value="ECO:0007669"/>
    <property type="project" value="TreeGrafter"/>
</dbReference>
<dbReference type="HOGENOM" id="CLU_002458_2_1_1"/>
<keyword evidence="4 8" id="KW-0812">Transmembrane</keyword>
<comment type="similarity">
    <text evidence="2">Belongs to the CSC1 (TC 1.A.17) family.</text>
</comment>
<feature type="region of interest" description="Disordered" evidence="7">
    <location>
        <begin position="163"/>
        <end position="191"/>
    </location>
</feature>
<keyword evidence="14" id="KW-1185">Reference proteome</keyword>
<reference evidence="14" key="1">
    <citation type="journal article" date="2013" name="Genome Announc.">
        <title>Draft genome sequence of the grapevine dieback fungus Eutypa lata UCR-EL1.</title>
        <authorList>
            <person name="Blanco-Ulate B."/>
            <person name="Rolshausen P.E."/>
            <person name="Cantu D."/>
        </authorList>
    </citation>
    <scope>NUCLEOTIDE SEQUENCE [LARGE SCALE GENOMIC DNA]</scope>
    <source>
        <strain evidence="14">UCR-EL1</strain>
    </source>
</reference>
<evidence type="ECO:0000256" key="1">
    <source>
        <dbReference type="ARBA" id="ARBA00004141"/>
    </source>
</evidence>
<evidence type="ECO:0000256" key="7">
    <source>
        <dbReference type="SAM" id="MobiDB-lite"/>
    </source>
</evidence>
<accession>M7TRR0</accession>
<sequence length="755" mass="84503">MPLGPSWERYRKGCCLTWPILMPINAAGGGTATEFEKIGIGNIDQIRFFYAHAVLACVFFGFVLFTIARERLWLVGLRQAWFLAKPNVERLSSRTVLFLSAPTEALDEGNMKTYFGDGAVRIWPVTKAEALEALVSDRNEKVEKLEEAEMSLIRRANRRARRYLRRSSQEHGGEPSRDGVPDAAIKSSRPKHSLKILGMGKKVDAIEWLREQVKSKQDEIEDMRKSYDPGDPRGAAAVFVEFKTLAEAQRACQQVASADVLALTPRYVGVSPSEVFWGNLTIPHARRISQDGIASAIIIATIVFWSIPTGFVGLISNIGRLAETVEWLSFLKGLPKPVIGLLSGLLPPLALNVFRTFGSPTTTANELRVQKWYYVFQVVQVFLVTTVFSSGAAVASELLERARDPTSIPELLAKQLPSASNFYLTYFIIQGTTSAADNLLNYSDLFEYLLLERYADKTPREKFNRYTSMKSIAWGKVFPKFANFAIIAIAYSCISPLVLGFAAAGLALYYFSYRYNLLFVIQPKIDTKGQAYILALQHLLTGVYIGELALVGIFALRKATGPLVIVAALFIITVIFNTLMDKYLAPLEDFLPTELASGAEGSQESTPLLSSVGDVESQTESQIQRLGQRARVPPTIARHVFNPLARFFEPHIFASYQAMRSWIEKGDYDAMLDDTPEYKEEDLKKAYLNPALTSPTPPIWLAKDEFDISSVEVRENEEDGLKSSDRGAWLLRNGNIRWKGEDFTDVPIWKEKINY</sequence>
<dbReference type="Pfam" id="PF02714">
    <property type="entry name" value="RSN1_7TM"/>
    <property type="match status" value="1"/>
</dbReference>
<feature type="transmembrane region" description="Helical" evidence="8">
    <location>
        <begin position="532"/>
        <end position="556"/>
    </location>
</feature>
<evidence type="ECO:0000259" key="10">
    <source>
        <dbReference type="Pfam" id="PF12621"/>
    </source>
</evidence>
<feature type="domain" description="CSC1/OSCA1-like N-terminal transmembrane" evidence="11">
    <location>
        <begin position="13"/>
        <end position="70"/>
    </location>
</feature>
<gene>
    <name evidence="13" type="ORF">UCREL1_3622</name>
</gene>
<feature type="transmembrane region" description="Helical" evidence="8">
    <location>
        <begin position="484"/>
        <end position="511"/>
    </location>
</feature>
<dbReference type="KEGG" id="ela:UCREL1_3622"/>
<evidence type="ECO:0000259" key="11">
    <source>
        <dbReference type="Pfam" id="PF13967"/>
    </source>
</evidence>
<dbReference type="EMBL" id="KB706095">
    <property type="protein sequence ID" value="EMR69365.1"/>
    <property type="molecule type" value="Genomic_DNA"/>
</dbReference>
<evidence type="ECO:0000256" key="4">
    <source>
        <dbReference type="ARBA" id="ARBA00022692"/>
    </source>
</evidence>
<dbReference type="Pfam" id="PF13967">
    <property type="entry name" value="RSN1_TM"/>
    <property type="match status" value="1"/>
</dbReference>
<feature type="domain" description="CSC1/OSCA1-like 7TM region" evidence="9">
    <location>
        <begin position="294"/>
        <end position="554"/>
    </location>
</feature>
<evidence type="ECO:0000313" key="13">
    <source>
        <dbReference type="EMBL" id="EMR69365.1"/>
    </source>
</evidence>
<organism evidence="13 14">
    <name type="scientific">Eutypa lata (strain UCR-EL1)</name>
    <name type="common">Grapevine dieback disease fungus</name>
    <name type="synonym">Eutypa armeniacae</name>
    <dbReference type="NCBI Taxonomy" id="1287681"/>
    <lineage>
        <taxon>Eukaryota</taxon>
        <taxon>Fungi</taxon>
        <taxon>Dikarya</taxon>
        <taxon>Ascomycota</taxon>
        <taxon>Pezizomycotina</taxon>
        <taxon>Sordariomycetes</taxon>
        <taxon>Xylariomycetidae</taxon>
        <taxon>Xylariales</taxon>
        <taxon>Diatrypaceae</taxon>
        <taxon>Eutypa</taxon>
    </lineage>
</organism>
<feature type="domain" description="10TM putative phosphate transporter extracellular tail" evidence="10">
    <location>
        <begin position="647"/>
        <end position="741"/>
    </location>
</feature>
<dbReference type="GO" id="GO:0005227">
    <property type="term" value="F:calcium-activated cation channel activity"/>
    <property type="evidence" value="ECO:0007669"/>
    <property type="project" value="InterPro"/>
</dbReference>
<name>M7TRR0_EUTLA</name>
<dbReference type="eggNOG" id="KOG1134">
    <property type="taxonomic scope" value="Eukaryota"/>
</dbReference>
<keyword evidence="5 8" id="KW-1133">Transmembrane helix</keyword>
<keyword evidence="3" id="KW-0813">Transport</keyword>
<keyword evidence="6 8" id="KW-0472">Membrane</keyword>
<dbReference type="Proteomes" id="UP000012174">
    <property type="component" value="Unassembled WGS sequence"/>
</dbReference>
<proteinExistence type="inferred from homology"/>
<protein>
    <submittedName>
        <fullName evidence="13">Putative duf221 domain protein</fullName>
    </submittedName>
</protein>
<evidence type="ECO:0000256" key="3">
    <source>
        <dbReference type="ARBA" id="ARBA00022448"/>
    </source>
</evidence>
<evidence type="ECO:0000256" key="6">
    <source>
        <dbReference type="ARBA" id="ARBA00023136"/>
    </source>
</evidence>
<evidence type="ECO:0000256" key="5">
    <source>
        <dbReference type="ARBA" id="ARBA00022989"/>
    </source>
</evidence>
<evidence type="ECO:0000313" key="14">
    <source>
        <dbReference type="Proteomes" id="UP000012174"/>
    </source>
</evidence>
<dbReference type="OrthoDB" id="1076608at2759"/>
<evidence type="ECO:0000259" key="9">
    <source>
        <dbReference type="Pfam" id="PF02714"/>
    </source>
</evidence>
<dbReference type="OMA" id="VMEYAFT"/>